<proteinExistence type="predicted"/>
<name>A0A552Z096_9LACT</name>
<dbReference type="SMART" id="SM00530">
    <property type="entry name" value="HTH_XRE"/>
    <property type="match status" value="1"/>
</dbReference>
<dbReference type="Gene3D" id="1.10.260.40">
    <property type="entry name" value="lambda repressor-like DNA-binding domains"/>
    <property type="match status" value="1"/>
</dbReference>
<dbReference type="SUPFAM" id="SSF47413">
    <property type="entry name" value="lambda repressor-like DNA-binding domains"/>
    <property type="match status" value="1"/>
</dbReference>
<evidence type="ECO:0000259" key="1">
    <source>
        <dbReference type="PROSITE" id="PS50943"/>
    </source>
</evidence>
<evidence type="ECO:0000313" key="3">
    <source>
        <dbReference type="Proteomes" id="UP000317167"/>
    </source>
</evidence>
<dbReference type="AlphaFoldDB" id="A0A552Z096"/>
<reference evidence="2 3" key="1">
    <citation type="submission" date="2019-07" db="EMBL/GenBank/DDBJ databases">
        <title>Draft genome of 7 Lactococcus lactis strains isolated from an artisanal cheese production.</title>
        <authorList>
            <person name="Biolcati F."/>
            <person name="Bottero M.T."/>
            <person name="Dalmasso A."/>
            <person name="Mcauliffe O."/>
        </authorList>
    </citation>
    <scope>NUCLEOTIDE SEQUENCE [LARGE SCALE GENOMIC DNA]</scope>
    <source>
        <strain evidence="2 3">MRS45.2</strain>
    </source>
</reference>
<protein>
    <submittedName>
        <fullName evidence="2">Helix-turn-helix transcriptional regulator</fullName>
    </submittedName>
</protein>
<dbReference type="GO" id="GO:0003677">
    <property type="term" value="F:DNA binding"/>
    <property type="evidence" value="ECO:0007669"/>
    <property type="project" value="InterPro"/>
</dbReference>
<feature type="domain" description="HTH cro/C1-type" evidence="1">
    <location>
        <begin position="14"/>
        <end position="68"/>
    </location>
</feature>
<dbReference type="Pfam" id="PF01381">
    <property type="entry name" value="HTH_3"/>
    <property type="match status" value="1"/>
</dbReference>
<dbReference type="EMBL" id="VJWV01000009">
    <property type="protein sequence ID" value="TRW72911.1"/>
    <property type="molecule type" value="Genomic_DNA"/>
</dbReference>
<dbReference type="Proteomes" id="UP000317167">
    <property type="component" value="Unassembled WGS sequence"/>
</dbReference>
<organism evidence="2 3">
    <name type="scientific">Lactococcus lactis</name>
    <dbReference type="NCBI Taxonomy" id="1358"/>
    <lineage>
        <taxon>Bacteria</taxon>
        <taxon>Bacillati</taxon>
        <taxon>Bacillota</taxon>
        <taxon>Bacilli</taxon>
        <taxon>Lactobacillales</taxon>
        <taxon>Streptococcaceae</taxon>
        <taxon>Lactococcus</taxon>
    </lineage>
</organism>
<sequence>MTNNINKKSVGQRINSIRLSKGMNLEEFGKLFSAGKSNVSKWEKGQTLPNADRLKSIAKIGDTSVEYILHGTMDEYIDTLMDKLQIELSIDKKINKEITPFIINEIKNVMYSNASSFLNTDQADKKFDEVKKNTIKSWSDPKSLENNILTNLSRELRTRILDTMKYSYKSYYNNDNEETSAGDYLTENSSEILERLHSLEDFLGAYFDALRFLDDPQIASNLDSLRDLTAEIDQRIK</sequence>
<dbReference type="RefSeq" id="WP_143459560.1">
    <property type="nucleotide sequence ID" value="NZ_RIMO01000037.1"/>
</dbReference>
<dbReference type="CDD" id="cd00093">
    <property type="entry name" value="HTH_XRE"/>
    <property type="match status" value="1"/>
</dbReference>
<accession>A0A552Z096</accession>
<evidence type="ECO:0000313" key="2">
    <source>
        <dbReference type="EMBL" id="TRW72911.1"/>
    </source>
</evidence>
<gene>
    <name evidence="2" type="ORF">FNJ53_10010</name>
</gene>
<comment type="caution">
    <text evidence="2">The sequence shown here is derived from an EMBL/GenBank/DDBJ whole genome shotgun (WGS) entry which is preliminary data.</text>
</comment>
<dbReference type="InterPro" id="IPR010982">
    <property type="entry name" value="Lambda_DNA-bd_dom_sf"/>
</dbReference>
<dbReference type="PROSITE" id="PS50943">
    <property type="entry name" value="HTH_CROC1"/>
    <property type="match status" value="1"/>
</dbReference>
<dbReference type="InterPro" id="IPR001387">
    <property type="entry name" value="Cro/C1-type_HTH"/>
</dbReference>